<keyword evidence="4" id="KW-1185">Reference proteome</keyword>
<evidence type="ECO:0000259" key="2">
    <source>
        <dbReference type="Pfam" id="PF22736"/>
    </source>
</evidence>
<dbReference type="InterPro" id="IPR054610">
    <property type="entry name" value="NNH"/>
</dbReference>
<dbReference type="Pfam" id="PF14326">
    <property type="entry name" value="DUF4384"/>
    <property type="match status" value="1"/>
</dbReference>
<evidence type="ECO:0000313" key="3">
    <source>
        <dbReference type="EMBL" id="MCP2727638.1"/>
    </source>
</evidence>
<accession>A0AAE3GPV5</accession>
<gene>
    <name evidence="3" type="ORF">NJ959_03995</name>
</gene>
<feature type="domain" description="NACHT N-terminal helical" evidence="2">
    <location>
        <begin position="11"/>
        <end position="141"/>
    </location>
</feature>
<dbReference type="RefSeq" id="WP_254010449.1">
    <property type="nucleotide sequence ID" value="NZ_JAMZMM010000022.1"/>
</dbReference>
<reference evidence="3" key="1">
    <citation type="submission" date="2022-06" db="EMBL/GenBank/DDBJ databases">
        <title>New cyanobacteria of genus Symplocastrum in benthos of Lake Baikal.</title>
        <authorList>
            <person name="Sorokovikova E."/>
            <person name="Tikhonova I."/>
            <person name="Krasnopeev A."/>
            <person name="Evseev P."/>
            <person name="Gladkikh A."/>
            <person name="Belykh O."/>
        </authorList>
    </citation>
    <scope>NUCLEOTIDE SEQUENCE</scope>
    <source>
        <strain evidence="3">BBK-W-15</strain>
    </source>
</reference>
<organism evidence="3 4">
    <name type="scientific">Limnofasciculus baicalensis BBK-W-15</name>
    <dbReference type="NCBI Taxonomy" id="2699891"/>
    <lineage>
        <taxon>Bacteria</taxon>
        <taxon>Bacillati</taxon>
        <taxon>Cyanobacteriota</taxon>
        <taxon>Cyanophyceae</taxon>
        <taxon>Coleofasciculales</taxon>
        <taxon>Coleofasciculaceae</taxon>
        <taxon>Limnofasciculus</taxon>
        <taxon>Limnofasciculus baicalensis</taxon>
    </lineage>
</organism>
<comment type="caution">
    <text evidence="3">The sequence shown here is derived from an EMBL/GenBank/DDBJ whole genome shotgun (WGS) entry which is preliminary data.</text>
</comment>
<feature type="domain" description="DUF4384" evidence="1">
    <location>
        <begin position="207"/>
        <end position="281"/>
    </location>
</feature>
<evidence type="ECO:0000313" key="4">
    <source>
        <dbReference type="Proteomes" id="UP001204953"/>
    </source>
</evidence>
<evidence type="ECO:0000259" key="1">
    <source>
        <dbReference type="Pfam" id="PF14326"/>
    </source>
</evidence>
<dbReference type="InterPro" id="IPR025493">
    <property type="entry name" value="DUF4384"/>
</dbReference>
<sequence>MTDLTLDPVTGVIKAIASMATSPIKNQLERNERVIQLRNKLNLPPDHPPADFTGVYQYALVDYGVDKPQPILELFRQKEIIQAFRQAFEQNDQSILVKKREDFLDWNILGDRIRELNYDIKQEFADFQAAFIKVANSTRTPADVIQIQKIDNLENLLVEIVERLIALPPLTLDQLWDLLVDNATKTDQMKPEIANNLGMWNPAPKVPRGTPFHFVINLATSGYLILLEKNPDQQIWCLSPSFLAPPSRLEAGQVKLPLAYQDTFTADSVGREQMLAIISQDKLNLDWLPREEDEPLEMRKEYLTELLEYVQGDFGVQILYAEYRVAE</sequence>
<proteinExistence type="predicted"/>
<name>A0AAE3GPV5_9CYAN</name>
<dbReference type="AlphaFoldDB" id="A0AAE3GPV5"/>
<dbReference type="Pfam" id="PF22736">
    <property type="entry name" value="NNH5"/>
    <property type="match status" value="1"/>
</dbReference>
<protein>
    <submittedName>
        <fullName evidence="3">DUF4384 domain-containing protein</fullName>
    </submittedName>
</protein>
<dbReference type="Proteomes" id="UP001204953">
    <property type="component" value="Unassembled WGS sequence"/>
</dbReference>
<dbReference type="EMBL" id="JAMZMM010000022">
    <property type="protein sequence ID" value="MCP2727638.1"/>
    <property type="molecule type" value="Genomic_DNA"/>
</dbReference>